<evidence type="ECO:0000313" key="4">
    <source>
        <dbReference type="EMBL" id="KAJ1913296.1"/>
    </source>
</evidence>
<dbReference type="Pfam" id="PF23612">
    <property type="entry name" value="zf-C2H2_ZN142"/>
    <property type="match status" value="1"/>
</dbReference>
<feature type="compositionally biased region" description="Polar residues" evidence="2">
    <location>
        <begin position="52"/>
        <end position="64"/>
    </location>
</feature>
<dbReference type="Proteomes" id="UP001150538">
    <property type="component" value="Unassembled WGS sequence"/>
</dbReference>
<evidence type="ECO:0000256" key="1">
    <source>
        <dbReference type="PROSITE-ProRule" id="PRU00042"/>
    </source>
</evidence>
<keyword evidence="1" id="KW-0863">Zinc-finger</keyword>
<feature type="region of interest" description="Disordered" evidence="2">
    <location>
        <begin position="34"/>
        <end position="97"/>
    </location>
</feature>
<evidence type="ECO:0000313" key="5">
    <source>
        <dbReference type="Proteomes" id="UP001150538"/>
    </source>
</evidence>
<dbReference type="EMBL" id="JANBPU010000272">
    <property type="protein sequence ID" value="KAJ1913296.1"/>
    <property type="molecule type" value="Genomic_DNA"/>
</dbReference>
<feature type="domain" description="C2H2-type" evidence="3">
    <location>
        <begin position="14"/>
        <end position="42"/>
    </location>
</feature>
<protein>
    <recommendedName>
        <fullName evidence="3">C2H2-type domain-containing protein</fullName>
    </recommendedName>
</protein>
<gene>
    <name evidence="4" type="ORF">H4219_005269</name>
</gene>
<dbReference type="SUPFAM" id="SSF57667">
    <property type="entry name" value="beta-beta-alpha zinc fingers"/>
    <property type="match status" value="1"/>
</dbReference>
<sequence length="296" mass="32751">MEPSSLSATTKPNFYCGACGFRFSTINQLQWHRRRVHSQDHPSGLSIGPATTGLTRHTTITPIRSNSGSSRSSSSTSQASSEGSTLVSPTMAAGGFPNRQTATIFEEDDGYFNNNGGSDKRKIGVRSMSSLPGLRRSKSPNIFVGFLKGVFTMPKKHKKSSSRHNKHDGCDNSFCGGGGGGGMGLKEHKECVETFFFDMDSDAEGTKTPPQPLRKGEMRTTGFRRQSRRYSVFNCSNETLSIDNNGYRNSDNAWHHNQYNSEPSFSRLRQQQNNDGRHRNIQYSPTRLVPVQPITL</sequence>
<feature type="region of interest" description="Disordered" evidence="2">
    <location>
        <begin position="253"/>
        <end position="282"/>
    </location>
</feature>
<keyword evidence="1" id="KW-0862">Zinc</keyword>
<accession>A0A9W7ZNL7</accession>
<dbReference type="AlphaFoldDB" id="A0A9W7ZNL7"/>
<evidence type="ECO:0000256" key="2">
    <source>
        <dbReference type="SAM" id="MobiDB-lite"/>
    </source>
</evidence>
<keyword evidence="1" id="KW-0479">Metal-binding</keyword>
<organism evidence="4 5">
    <name type="scientific">Mycoemilia scoparia</name>
    <dbReference type="NCBI Taxonomy" id="417184"/>
    <lineage>
        <taxon>Eukaryota</taxon>
        <taxon>Fungi</taxon>
        <taxon>Fungi incertae sedis</taxon>
        <taxon>Zoopagomycota</taxon>
        <taxon>Kickxellomycotina</taxon>
        <taxon>Kickxellomycetes</taxon>
        <taxon>Kickxellales</taxon>
        <taxon>Kickxellaceae</taxon>
        <taxon>Mycoemilia</taxon>
    </lineage>
</organism>
<name>A0A9W7ZNL7_9FUNG</name>
<proteinExistence type="predicted"/>
<evidence type="ECO:0000259" key="3">
    <source>
        <dbReference type="PROSITE" id="PS50157"/>
    </source>
</evidence>
<dbReference type="InterPro" id="IPR036236">
    <property type="entry name" value="Znf_C2H2_sf"/>
</dbReference>
<dbReference type="PROSITE" id="PS50157">
    <property type="entry name" value="ZINC_FINGER_C2H2_2"/>
    <property type="match status" value="1"/>
</dbReference>
<reference evidence="4" key="1">
    <citation type="submission" date="2022-07" db="EMBL/GenBank/DDBJ databases">
        <title>Phylogenomic reconstructions and comparative analyses of Kickxellomycotina fungi.</title>
        <authorList>
            <person name="Reynolds N.K."/>
            <person name="Stajich J.E."/>
            <person name="Barry K."/>
            <person name="Grigoriev I.V."/>
            <person name="Crous P."/>
            <person name="Smith M.E."/>
        </authorList>
    </citation>
    <scope>NUCLEOTIDE SEQUENCE</scope>
    <source>
        <strain evidence="4">NBRC 100468</strain>
    </source>
</reference>
<comment type="caution">
    <text evidence="4">The sequence shown here is derived from an EMBL/GenBank/DDBJ whole genome shotgun (WGS) entry which is preliminary data.</text>
</comment>
<feature type="compositionally biased region" description="Polar residues" evidence="2">
    <location>
        <begin position="253"/>
        <end position="274"/>
    </location>
</feature>
<dbReference type="GO" id="GO:0008270">
    <property type="term" value="F:zinc ion binding"/>
    <property type="evidence" value="ECO:0007669"/>
    <property type="project" value="UniProtKB-KW"/>
</dbReference>
<feature type="compositionally biased region" description="Low complexity" evidence="2">
    <location>
        <begin position="65"/>
        <end position="84"/>
    </location>
</feature>
<dbReference type="InterPro" id="IPR057829">
    <property type="entry name" value="Znf_C2H2_ZN142_21/23"/>
</dbReference>
<dbReference type="PROSITE" id="PS00028">
    <property type="entry name" value="ZINC_FINGER_C2H2_1"/>
    <property type="match status" value="1"/>
</dbReference>
<keyword evidence="5" id="KW-1185">Reference proteome</keyword>
<dbReference type="InterPro" id="IPR013087">
    <property type="entry name" value="Znf_C2H2_type"/>
</dbReference>